<comment type="caution">
    <text evidence="1">The sequence shown here is derived from an EMBL/GenBank/DDBJ whole genome shotgun (WGS) entry which is preliminary data.</text>
</comment>
<dbReference type="Proteomes" id="UP001152531">
    <property type="component" value="Unassembled WGS sequence"/>
</dbReference>
<name>A0ACA9Y564_9ASCO</name>
<dbReference type="EMBL" id="CALSDN010000003">
    <property type="protein sequence ID" value="CAH6720128.1"/>
    <property type="molecule type" value="Genomic_DNA"/>
</dbReference>
<evidence type="ECO:0000313" key="1">
    <source>
        <dbReference type="EMBL" id="CAH6720128.1"/>
    </source>
</evidence>
<accession>A0ACA9Y564</accession>
<organism evidence="1 2">
    <name type="scientific">[Candida] jaroonii</name>
    <dbReference type="NCBI Taxonomy" id="467808"/>
    <lineage>
        <taxon>Eukaryota</taxon>
        <taxon>Fungi</taxon>
        <taxon>Dikarya</taxon>
        <taxon>Ascomycota</taxon>
        <taxon>Saccharomycotina</taxon>
        <taxon>Pichiomycetes</taxon>
        <taxon>Debaryomycetaceae</taxon>
        <taxon>Yamadazyma</taxon>
    </lineage>
</organism>
<proteinExistence type="predicted"/>
<protein>
    <submittedName>
        <fullName evidence="1">EST/SMG-like protein 1</fullName>
    </submittedName>
</protein>
<gene>
    <name evidence="1" type="ORF">CLIB1444_03S05050</name>
</gene>
<sequence length="1168" mass="134258">MSNLNDSKINIGNSQKRQNSLSNTLINNKRYNPINPESEYSRNSLIGQHLPSSSLHSGNSNSINLNNSINKISHNTSPNSISNHLGNSNLSKNSRFQNNQYSTSMMDNPSSNHPQSHQQIAQYNNSNLNRKGYNQSTTVFDKTPTPSSYEVPSSPNNNPIMTSIQNVSDSPDSNTEQSQSISQNPSQHPTSSRLSSEIKDSSINTEQSVSSKSTQPREMTEEEQQLATKLKETYKNIVNYEEIVQKNCLDITIKTNQITNNAQINNFNNNLSPNLNPQNSTILNNAKISELSNELWTVYHHNITLLDNYTDFLVTALKPSSNKTKDHFKTGKNIVDLYKIPRRMWVYGVVAFLEVLKNIINIFQDHEICSCFIGHCFTIISNLTDPILDMQGWWSEKLGDLSRMAIALYSSRFIDWKVSAEHWYSISMRTLYGHGKIYYHMCTVQQDNLDALVNIGKSVICRDPFVPTQQYLRLVVENICTQRNILSLLELPIIDFIKIHKVLLSINSNQLNDQLQYGIDLVSRYGITFGSDSNGYNFFTRELYTPNGITNTNDPHTPFYLSHQQNGVNSIEKLNFWLNKGPLFAISNINHIIGLGDAKNPFGKLFLLPEALKERKDKKDRKRKSKSSITEDLPNLSPSNSLNGQTVLASELSTENWFYCLQFLNKSVLELSIRILKHYLVGPIEASYGHVIIWLYFLISIGEATNKNPKSKKMMYWLFQKIFPWESMINYLNTILEIIKSNSQLNNKCYEILNNYSNYIQFFNENETLSEVWRCWGTLWFDFISLKTDYSDFETAGIVDYNIFDLPVSGINSNFKNDIKQSFDENNHRLIRIILLARFIADNYEFGLLRNFDGFKFNQNFINNLNDDPVSSDINLQIEDFLYGDNRFISHNFFENINWDNLINPEITNSLDKFNIDKNWFKESTDFSIIGNDDIIKNDNFNQQINDTNLDKDSIEFYQSMVNSENLSLMNDNDLITGDLGDNMDSKLTYITLDTNIWLKHCGRIFKCIRNKVFKISIPLIVFQELRSLRKSAEATIADAATRSVIIIRELYSAKEILPLRFDGTIASDINETTEFENNSNWRAGVDETILNSVNLQNELSKNILRGLNSTIDNLVLDSKLSKSFRYCILITDDRNMRLRAKTMGVTSFQSKWLFTQLEGTFYDKCID</sequence>
<evidence type="ECO:0000313" key="2">
    <source>
        <dbReference type="Proteomes" id="UP001152531"/>
    </source>
</evidence>
<keyword evidence="2" id="KW-1185">Reference proteome</keyword>
<reference evidence="1" key="1">
    <citation type="submission" date="2022-06" db="EMBL/GenBank/DDBJ databases">
        <authorList>
            <person name="Legras J.-L."/>
            <person name="Devillers H."/>
            <person name="Grondin C."/>
        </authorList>
    </citation>
    <scope>NUCLEOTIDE SEQUENCE</scope>
    <source>
        <strain evidence="1">CLIB 1444</strain>
    </source>
</reference>